<feature type="domain" description="AB hydrolase-1" evidence="2">
    <location>
        <begin position="79"/>
        <end position="205"/>
    </location>
</feature>
<name>A0A813UY78_9BILA</name>
<keyword evidence="1" id="KW-0472">Membrane</keyword>
<organism evidence="3 4">
    <name type="scientific">Brachionus calyciflorus</name>
    <dbReference type="NCBI Taxonomy" id="104777"/>
    <lineage>
        <taxon>Eukaryota</taxon>
        <taxon>Metazoa</taxon>
        <taxon>Spiralia</taxon>
        <taxon>Gnathifera</taxon>
        <taxon>Rotifera</taxon>
        <taxon>Eurotatoria</taxon>
        <taxon>Monogononta</taxon>
        <taxon>Pseudotrocha</taxon>
        <taxon>Ploima</taxon>
        <taxon>Brachionidae</taxon>
        <taxon>Brachionus</taxon>
    </lineage>
</organism>
<sequence>MEIFRKFFSSRIVTFVLNFVKYGALICIIPPLLNYAALNRESPVMGTHGLMYDVGSSQRLFLSCKGKGVPTIIMDSPIGLSSDIWLPLQEILSEVTKVCVYDRAGLGISERPFEIPENKSEKVSRAKIQRGQEFTLERMVEDLRRLVSSASHQDRPLMFVGSELGSMVARFYTQIYQDNVSHLVMINPLVETLFNEDNGAWKDFWYESMVPKWYSYAIGSVVGLNRFLIMANVLKPQIHTENLNDDILNRQKYLMSNPKHLFSLVDEFVNLNETLAQMKLIWSIKQFPQNVSVTVITGNKDDMFVSSDLFESSSNRLSSLRNTWKKSVDFLKNTLHPNANKIDLNDSVYKKLYNDPNYLFNILKDLVLKWRKNNVVAENI</sequence>
<evidence type="ECO:0000259" key="2">
    <source>
        <dbReference type="Pfam" id="PF00561"/>
    </source>
</evidence>
<dbReference type="InterPro" id="IPR000073">
    <property type="entry name" value="AB_hydrolase_1"/>
</dbReference>
<dbReference type="InterPro" id="IPR029058">
    <property type="entry name" value="AB_hydrolase_fold"/>
</dbReference>
<dbReference type="EMBL" id="CAJNOC010001048">
    <property type="protein sequence ID" value="CAF0829974.1"/>
    <property type="molecule type" value="Genomic_DNA"/>
</dbReference>
<gene>
    <name evidence="3" type="ORF">OXX778_LOCUS7912</name>
</gene>
<protein>
    <recommendedName>
        <fullName evidence="2">AB hydrolase-1 domain-containing protein</fullName>
    </recommendedName>
</protein>
<dbReference type="Gene3D" id="3.40.50.1820">
    <property type="entry name" value="alpha/beta hydrolase"/>
    <property type="match status" value="1"/>
</dbReference>
<dbReference type="OrthoDB" id="294702at2759"/>
<keyword evidence="1" id="KW-0812">Transmembrane</keyword>
<reference evidence="3" key="1">
    <citation type="submission" date="2021-02" db="EMBL/GenBank/DDBJ databases">
        <authorList>
            <person name="Nowell W R."/>
        </authorList>
    </citation>
    <scope>NUCLEOTIDE SEQUENCE</scope>
    <source>
        <strain evidence="3">Ploen Becks lab</strain>
    </source>
</reference>
<dbReference type="SUPFAM" id="SSF53474">
    <property type="entry name" value="alpha/beta-Hydrolases"/>
    <property type="match status" value="1"/>
</dbReference>
<evidence type="ECO:0000256" key="1">
    <source>
        <dbReference type="SAM" id="Phobius"/>
    </source>
</evidence>
<keyword evidence="4" id="KW-1185">Reference proteome</keyword>
<dbReference type="Pfam" id="PF00561">
    <property type="entry name" value="Abhydrolase_1"/>
    <property type="match status" value="1"/>
</dbReference>
<evidence type="ECO:0000313" key="3">
    <source>
        <dbReference type="EMBL" id="CAF0829974.1"/>
    </source>
</evidence>
<proteinExistence type="predicted"/>
<evidence type="ECO:0000313" key="4">
    <source>
        <dbReference type="Proteomes" id="UP000663879"/>
    </source>
</evidence>
<keyword evidence="1" id="KW-1133">Transmembrane helix</keyword>
<accession>A0A813UY78</accession>
<dbReference type="AlphaFoldDB" id="A0A813UY78"/>
<comment type="caution">
    <text evidence="3">The sequence shown here is derived from an EMBL/GenBank/DDBJ whole genome shotgun (WGS) entry which is preliminary data.</text>
</comment>
<dbReference type="Proteomes" id="UP000663879">
    <property type="component" value="Unassembled WGS sequence"/>
</dbReference>
<feature type="transmembrane region" description="Helical" evidence="1">
    <location>
        <begin position="12"/>
        <end position="33"/>
    </location>
</feature>